<reference evidence="11 12" key="1">
    <citation type="submission" date="2016-10" db="EMBL/GenBank/DDBJ databases">
        <authorList>
            <person name="Cai Z."/>
        </authorList>
    </citation>
    <scope>NUCLEOTIDE SEQUENCE [LARGE SCALE GENOMIC DNA]</scope>
</reference>
<feature type="transmembrane region" description="Helical" evidence="9">
    <location>
        <begin position="486"/>
        <end position="507"/>
    </location>
</feature>
<dbReference type="STRING" id="3088.A0A383WGC4"/>
<evidence type="ECO:0000256" key="5">
    <source>
        <dbReference type="ARBA" id="ARBA00022989"/>
    </source>
</evidence>
<comment type="similarity">
    <text evidence="7">Belongs to the major facilitator superfamily. Sodium/anion cotransporter (TC 2.A.1.14) family.</text>
</comment>
<name>A0A383WGC4_TETOB</name>
<feature type="transmembrane region" description="Helical" evidence="9">
    <location>
        <begin position="252"/>
        <end position="274"/>
    </location>
</feature>
<proteinExistence type="inferred from homology"/>
<keyword evidence="4" id="KW-0769">Symport</keyword>
<feature type="transmembrane region" description="Helical" evidence="9">
    <location>
        <begin position="123"/>
        <end position="141"/>
    </location>
</feature>
<feature type="transmembrane region" description="Helical" evidence="9">
    <location>
        <begin position="280"/>
        <end position="299"/>
    </location>
</feature>
<gene>
    <name evidence="11" type="ORF">BQ4739_LOCUS16476</name>
</gene>
<keyword evidence="3 9" id="KW-0812">Transmembrane</keyword>
<dbReference type="PANTHER" id="PTHR11662:SF446">
    <property type="entry name" value="SODIUM-DEPENDENT PHOSPHATE TRANSPORT PROTEIN 1, CHLOROPLASTIC"/>
    <property type="match status" value="1"/>
</dbReference>
<evidence type="ECO:0000256" key="1">
    <source>
        <dbReference type="ARBA" id="ARBA00004141"/>
    </source>
</evidence>
<evidence type="ECO:0000259" key="10">
    <source>
        <dbReference type="PROSITE" id="PS50850"/>
    </source>
</evidence>
<dbReference type="InterPro" id="IPR020846">
    <property type="entry name" value="MFS_dom"/>
</dbReference>
<dbReference type="PROSITE" id="PS50850">
    <property type="entry name" value="MFS"/>
    <property type="match status" value="1"/>
</dbReference>
<evidence type="ECO:0000256" key="7">
    <source>
        <dbReference type="ARBA" id="ARBA00024362"/>
    </source>
</evidence>
<evidence type="ECO:0000313" key="11">
    <source>
        <dbReference type="EMBL" id="SZX76114.1"/>
    </source>
</evidence>
<feature type="transmembrane region" description="Helical" evidence="9">
    <location>
        <begin position="161"/>
        <end position="179"/>
    </location>
</feature>
<evidence type="ECO:0000256" key="9">
    <source>
        <dbReference type="SAM" id="Phobius"/>
    </source>
</evidence>
<dbReference type="InterPro" id="IPR011701">
    <property type="entry name" value="MFS"/>
</dbReference>
<protein>
    <recommendedName>
        <fullName evidence="10">Major facilitator superfamily (MFS) profile domain-containing protein</fullName>
    </recommendedName>
</protein>
<accession>A0A383WGC4</accession>
<dbReference type="AlphaFoldDB" id="A0A383WGC4"/>
<feature type="compositionally biased region" description="Low complexity" evidence="8">
    <location>
        <begin position="84"/>
        <end position="107"/>
    </location>
</feature>
<feature type="transmembrane region" description="Helical" evidence="9">
    <location>
        <begin position="191"/>
        <end position="213"/>
    </location>
</feature>
<organism evidence="11 12">
    <name type="scientific">Tetradesmus obliquus</name>
    <name type="common">Green alga</name>
    <name type="synonym">Acutodesmus obliquus</name>
    <dbReference type="NCBI Taxonomy" id="3088"/>
    <lineage>
        <taxon>Eukaryota</taxon>
        <taxon>Viridiplantae</taxon>
        <taxon>Chlorophyta</taxon>
        <taxon>core chlorophytes</taxon>
        <taxon>Chlorophyceae</taxon>
        <taxon>CS clade</taxon>
        <taxon>Sphaeropleales</taxon>
        <taxon>Scenedesmaceae</taxon>
        <taxon>Tetradesmus</taxon>
    </lineage>
</organism>
<keyword evidence="5 9" id="KW-1133">Transmembrane helix</keyword>
<evidence type="ECO:0000256" key="4">
    <source>
        <dbReference type="ARBA" id="ARBA00022847"/>
    </source>
</evidence>
<feature type="transmembrane region" description="Helical" evidence="9">
    <location>
        <begin position="219"/>
        <end position="240"/>
    </location>
</feature>
<dbReference type="Pfam" id="PF07690">
    <property type="entry name" value="MFS_1"/>
    <property type="match status" value="1"/>
</dbReference>
<feature type="transmembrane region" description="Helical" evidence="9">
    <location>
        <begin position="458"/>
        <end position="480"/>
    </location>
</feature>
<feature type="region of interest" description="Disordered" evidence="8">
    <location>
        <begin position="59"/>
        <end position="117"/>
    </location>
</feature>
<comment type="subcellular location">
    <subcellularLocation>
        <location evidence="1">Membrane</location>
        <topology evidence="1">Multi-pass membrane protein</topology>
    </subcellularLocation>
</comment>
<feature type="transmembrane region" description="Helical" evidence="9">
    <location>
        <begin position="425"/>
        <end position="446"/>
    </location>
</feature>
<evidence type="ECO:0000256" key="2">
    <source>
        <dbReference type="ARBA" id="ARBA00022448"/>
    </source>
</evidence>
<feature type="transmembrane region" description="Helical" evidence="9">
    <location>
        <begin position="549"/>
        <end position="570"/>
    </location>
</feature>
<dbReference type="GO" id="GO:0015293">
    <property type="term" value="F:symporter activity"/>
    <property type="evidence" value="ECO:0007669"/>
    <property type="project" value="UniProtKB-KW"/>
</dbReference>
<dbReference type="SUPFAM" id="SSF103473">
    <property type="entry name" value="MFS general substrate transporter"/>
    <property type="match status" value="1"/>
</dbReference>
<evidence type="ECO:0000313" key="12">
    <source>
        <dbReference type="Proteomes" id="UP000256970"/>
    </source>
</evidence>
<dbReference type="FunFam" id="1.20.1250.20:FF:000003">
    <property type="entry name" value="Solute carrier family 17 member 3"/>
    <property type="match status" value="1"/>
</dbReference>
<evidence type="ECO:0000256" key="8">
    <source>
        <dbReference type="SAM" id="MobiDB-lite"/>
    </source>
</evidence>
<dbReference type="Proteomes" id="UP000256970">
    <property type="component" value="Unassembled WGS sequence"/>
</dbReference>
<dbReference type="PANTHER" id="PTHR11662">
    <property type="entry name" value="SOLUTE CARRIER FAMILY 17"/>
    <property type="match status" value="1"/>
</dbReference>
<evidence type="ECO:0000256" key="3">
    <source>
        <dbReference type="ARBA" id="ARBA00022692"/>
    </source>
</evidence>
<dbReference type="Gene3D" id="1.20.1250.20">
    <property type="entry name" value="MFS general substrate transporter like domains"/>
    <property type="match status" value="2"/>
</dbReference>
<dbReference type="EMBL" id="FNXT01001248">
    <property type="protein sequence ID" value="SZX76114.1"/>
    <property type="molecule type" value="Genomic_DNA"/>
</dbReference>
<dbReference type="GO" id="GO:0016020">
    <property type="term" value="C:membrane"/>
    <property type="evidence" value="ECO:0007669"/>
    <property type="project" value="UniProtKB-SubCell"/>
</dbReference>
<keyword evidence="2" id="KW-0813">Transport</keyword>
<sequence length="593" mass="60965">MRACHQGLTGAAANATHRQLRQHGLPLAAKLATSSIAHKQGLPGAGMLQHRQRHPVFPTAAAASGGSSGGTGNPAATQPQQQGLSPPGTSISRSSSSSASSQNDVESGLQRGSGSNEPQNRDWLKLVTVAAIGIVICYADRSNMSTAILPMAEAYHWDKAFEGVILSAFFAGYAATQVLGGSLADRYGGKFVLTTGVFLWSLFTVLTPGAAAAGTVPLLAARVLLGVGEGVAFPSIHSMIARNVPTSKRSTAVGIITAASYAGTALAFGLSPWLISRFSWQWVFYLFGGSALLWLPFWLPLNVLKQLPEDATAAAGSSSAAASALQQQQQGKDSPMSQSALGGDEGAPLLQRRSFEVATAGTPAAAAAADGSTGFQALMKRREVWAICCCQYAQSYGMYGLLTWLPTFFTDFYGVKLVDLGGYTLLPYLLQGVVGLGAGALADQLLSSRGWSVRSVRVGLQLAGMLGPAACLMAAVSPIVGGSAEAASALITVGLGLSALTLGAVSVNHLDIAPRHAGMVFGAGNTAATLAGLVSVPLTGWVLQRTGSWPIVFGLIGVHFVVGSAIWAAWVGDKPLPEDGPDEGAALPAPSAR</sequence>
<keyword evidence="6 9" id="KW-0472">Membrane</keyword>
<keyword evidence="12" id="KW-1185">Reference proteome</keyword>
<dbReference type="InterPro" id="IPR050382">
    <property type="entry name" value="MFS_Na/Anion_cotransporter"/>
</dbReference>
<dbReference type="GO" id="GO:0005315">
    <property type="term" value="F:phosphate transmembrane transporter activity"/>
    <property type="evidence" value="ECO:0007669"/>
    <property type="project" value="UniProtKB-ARBA"/>
</dbReference>
<feature type="transmembrane region" description="Helical" evidence="9">
    <location>
        <begin position="519"/>
        <end position="543"/>
    </location>
</feature>
<evidence type="ECO:0000256" key="6">
    <source>
        <dbReference type="ARBA" id="ARBA00023136"/>
    </source>
</evidence>
<feature type="domain" description="Major facilitator superfamily (MFS) profile" evidence="10">
    <location>
        <begin position="126"/>
        <end position="575"/>
    </location>
</feature>
<dbReference type="InterPro" id="IPR036259">
    <property type="entry name" value="MFS_trans_sf"/>
</dbReference>
<dbReference type="InterPro" id="IPR044777">
    <property type="entry name" value="SLC17A9-like"/>
</dbReference>
<dbReference type="CDD" id="cd17380">
    <property type="entry name" value="MFS_SLC17A9_like"/>
    <property type="match status" value="1"/>
</dbReference>